<keyword evidence="2" id="KW-1185">Reference proteome</keyword>
<dbReference type="EMBL" id="AWUE01022413">
    <property type="protein sequence ID" value="OMO58514.1"/>
    <property type="molecule type" value="Genomic_DNA"/>
</dbReference>
<reference evidence="2" key="1">
    <citation type="submission" date="2013-09" db="EMBL/GenBank/DDBJ databases">
        <title>Corchorus olitorius genome sequencing.</title>
        <authorList>
            <person name="Alam M."/>
            <person name="Haque M.S."/>
            <person name="Islam M.S."/>
            <person name="Emdad E.M."/>
            <person name="Islam M.M."/>
            <person name="Ahmed B."/>
            <person name="Halim A."/>
            <person name="Hossen Q.M.M."/>
            <person name="Hossain M.Z."/>
            <person name="Ahmed R."/>
            <person name="Khan M.M."/>
            <person name="Islam R."/>
            <person name="Rashid M.M."/>
            <person name="Khan S.A."/>
            <person name="Rahman M.S."/>
            <person name="Alam M."/>
            <person name="Yahiya A.S."/>
            <person name="Khan M.S."/>
            <person name="Azam M.S."/>
            <person name="Haque T."/>
            <person name="Lashkar M.Z.H."/>
            <person name="Akhand A.I."/>
            <person name="Morshed G."/>
            <person name="Roy S."/>
            <person name="Uddin K.S."/>
            <person name="Rabeya T."/>
            <person name="Hossain A.S."/>
            <person name="Chowdhury A."/>
            <person name="Snigdha A.R."/>
            <person name="Mortoza M.S."/>
            <person name="Matin S.A."/>
            <person name="Hoque S.M.E."/>
            <person name="Islam M.K."/>
            <person name="Roy D.K."/>
            <person name="Haider R."/>
            <person name="Moosa M.M."/>
            <person name="Elias S.M."/>
            <person name="Hasan A.M."/>
            <person name="Jahan S."/>
            <person name="Shafiuddin M."/>
            <person name="Mahmood N."/>
            <person name="Shommy N.S."/>
        </authorList>
    </citation>
    <scope>NUCLEOTIDE SEQUENCE [LARGE SCALE GENOMIC DNA]</scope>
    <source>
        <strain evidence="2">cv. O-4</strain>
    </source>
</reference>
<protein>
    <submittedName>
        <fullName evidence="1">Uncharacterized protein</fullName>
    </submittedName>
</protein>
<dbReference type="Proteomes" id="UP000187203">
    <property type="component" value="Unassembled WGS sequence"/>
</dbReference>
<sequence length="79" mass="8675">MMLNLGPLRAGVILIASAHLPPPRGLTEDGSRLNGSLMVELLLMRLLLRLKMQNQSPFQEQASSRLDALLEVKAKQGVQ</sequence>
<proteinExistence type="predicted"/>
<organism evidence="1 2">
    <name type="scientific">Corchorus olitorius</name>
    <dbReference type="NCBI Taxonomy" id="93759"/>
    <lineage>
        <taxon>Eukaryota</taxon>
        <taxon>Viridiplantae</taxon>
        <taxon>Streptophyta</taxon>
        <taxon>Embryophyta</taxon>
        <taxon>Tracheophyta</taxon>
        <taxon>Spermatophyta</taxon>
        <taxon>Magnoliopsida</taxon>
        <taxon>eudicotyledons</taxon>
        <taxon>Gunneridae</taxon>
        <taxon>Pentapetalae</taxon>
        <taxon>rosids</taxon>
        <taxon>malvids</taxon>
        <taxon>Malvales</taxon>
        <taxon>Malvaceae</taxon>
        <taxon>Grewioideae</taxon>
        <taxon>Apeibeae</taxon>
        <taxon>Corchorus</taxon>
    </lineage>
</organism>
<evidence type="ECO:0000313" key="2">
    <source>
        <dbReference type="Proteomes" id="UP000187203"/>
    </source>
</evidence>
<comment type="caution">
    <text evidence="1">The sequence shown here is derived from an EMBL/GenBank/DDBJ whole genome shotgun (WGS) entry which is preliminary data.</text>
</comment>
<dbReference type="AlphaFoldDB" id="A0A1R3GK82"/>
<evidence type="ECO:0000313" key="1">
    <source>
        <dbReference type="EMBL" id="OMO58514.1"/>
    </source>
</evidence>
<dbReference type="OrthoDB" id="1729821at2759"/>
<gene>
    <name evidence="1" type="ORF">COLO4_34580</name>
</gene>
<name>A0A1R3GK82_9ROSI</name>
<accession>A0A1R3GK82</accession>